<dbReference type="RefSeq" id="WP_172433374.1">
    <property type="nucleotide sequence ID" value="NZ_AP022642.1"/>
</dbReference>
<dbReference type="AlphaFoldDB" id="A0A679GE41"/>
<gene>
    <name evidence="1" type="ORF">PtoMrB4_23620</name>
</gene>
<dbReference type="EMBL" id="AP022642">
    <property type="protein sequence ID" value="BCA28385.1"/>
    <property type="molecule type" value="Genomic_DNA"/>
</dbReference>
<evidence type="ECO:0000313" key="1">
    <source>
        <dbReference type="EMBL" id="BCA28385.1"/>
    </source>
</evidence>
<reference evidence="1 2" key="1">
    <citation type="journal article" date="2020" name="Microbiol. Resour. Announc.">
        <title>Complete genome sequence of Pseudomonas otitidis strain MrB4, isolated from Lake Biwa in Japan.</title>
        <authorList>
            <person name="Miyazaki K."/>
            <person name="Hase E."/>
            <person name="Maruya T."/>
        </authorList>
    </citation>
    <scope>NUCLEOTIDE SEQUENCE [LARGE SCALE GENOMIC DNA]</scope>
    <source>
        <strain evidence="1 2">MrB4</strain>
    </source>
</reference>
<sequence length="151" mass="17037">MYRLIAHPDGTTSSSTILRVEDGAVIPRGHRWWDEYERWLAQGNKPEAAEPAQEETEEQLIDRLTRAVQGYMDSVAQQRNYDSVLSLCTYATSTVPRFQAEGQAGVLWRDACWQLGYDLIARVRAGEAPIPTEAELLAMLPPMNWPTTEAD</sequence>
<dbReference type="GeneID" id="57397582"/>
<name>A0A679GE41_9GAMM</name>
<accession>A0A679GE41</accession>
<dbReference type="Proteomes" id="UP000501237">
    <property type="component" value="Chromosome"/>
</dbReference>
<protein>
    <submittedName>
        <fullName evidence="1">Uncharacterized protein</fullName>
    </submittedName>
</protein>
<organism evidence="1 2">
    <name type="scientific">Metapseudomonas otitidis</name>
    <dbReference type="NCBI Taxonomy" id="319939"/>
    <lineage>
        <taxon>Bacteria</taxon>
        <taxon>Pseudomonadati</taxon>
        <taxon>Pseudomonadota</taxon>
        <taxon>Gammaproteobacteria</taxon>
        <taxon>Pseudomonadales</taxon>
        <taxon>Pseudomonadaceae</taxon>
        <taxon>Metapseudomonas</taxon>
    </lineage>
</organism>
<proteinExistence type="predicted"/>
<dbReference type="KEGG" id="poj:PtoMrB4_23620"/>
<evidence type="ECO:0000313" key="2">
    <source>
        <dbReference type="Proteomes" id="UP000501237"/>
    </source>
</evidence>